<protein>
    <submittedName>
        <fullName evidence="1">Uncharacterized protein</fullName>
    </submittedName>
</protein>
<name>J9D0K1_9ZZZZ</name>
<comment type="caution">
    <text evidence="1">The sequence shown here is derived from an EMBL/GenBank/DDBJ whole genome shotgun (WGS) entry which is preliminary data.</text>
</comment>
<proteinExistence type="predicted"/>
<sequence length="39" mass="4381">MPIKIESLPLLLESQPTGKSDALLLPVCYPSTYKQLVFF</sequence>
<evidence type="ECO:0000313" key="1">
    <source>
        <dbReference type="EMBL" id="EJX06071.1"/>
    </source>
</evidence>
<gene>
    <name evidence="1" type="ORF">EVA_05820</name>
</gene>
<reference evidence="1" key="1">
    <citation type="journal article" date="2012" name="PLoS ONE">
        <title>Gene sets for utilization of primary and secondary nutrition supplies in the distal gut of endangered iberian lynx.</title>
        <authorList>
            <person name="Alcaide M."/>
            <person name="Messina E."/>
            <person name="Richter M."/>
            <person name="Bargiela R."/>
            <person name="Peplies J."/>
            <person name="Huws S.A."/>
            <person name="Newbold C.J."/>
            <person name="Golyshin P.N."/>
            <person name="Simon M.A."/>
            <person name="Lopez G."/>
            <person name="Yakimov M.M."/>
            <person name="Ferrer M."/>
        </authorList>
    </citation>
    <scope>NUCLEOTIDE SEQUENCE</scope>
</reference>
<dbReference type="EMBL" id="AMCI01001270">
    <property type="protein sequence ID" value="EJX06071.1"/>
    <property type="molecule type" value="Genomic_DNA"/>
</dbReference>
<accession>J9D0K1</accession>
<organism evidence="1">
    <name type="scientific">gut metagenome</name>
    <dbReference type="NCBI Taxonomy" id="749906"/>
    <lineage>
        <taxon>unclassified sequences</taxon>
        <taxon>metagenomes</taxon>
        <taxon>organismal metagenomes</taxon>
    </lineage>
</organism>
<dbReference type="AlphaFoldDB" id="J9D0K1"/>